<evidence type="ECO:0000313" key="3">
    <source>
        <dbReference type="EMBL" id="TVU46169.1"/>
    </source>
</evidence>
<proteinExistence type="inferred from homology"/>
<dbReference type="SUPFAM" id="SSF81383">
    <property type="entry name" value="F-box domain"/>
    <property type="match status" value="1"/>
</dbReference>
<feature type="domain" description="F-box" evidence="2">
    <location>
        <begin position="102"/>
        <end position="151"/>
    </location>
</feature>
<dbReference type="SMART" id="SM00256">
    <property type="entry name" value="FBOX"/>
    <property type="match status" value="1"/>
</dbReference>
<dbReference type="CDD" id="cd09917">
    <property type="entry name" value="F-box_SF"/>
    <property type="match status" value="1"/>
</dbReference>
<dbReference type="Gene3D" id="1.20.1280.50">
    <property type="match status" value="1"/>
</dbReference>
<accession>A0A5J9WCU5</accession>
<feature type="non-terminal residue" evidence="3">
    <location>
        <position position="1"/>
    </location>
</feature>
<evidence type="ECO:0000313" key="4">
    <source>
        <dbReference type="Proteomes" id="UP000324897"/>
    </source>
</evidence>
<dbReference type="InterPro" id="IPR001810">
    <property type="entry name" value="F-box_dom"/>
</dbReference>
<dbReference type="Pfam" id="PF00646">
    <property type="entry name" value="F-box"/>
    <property type="match status" value="1"/>
</dbReference>
<evidence type="ECO:0000259" key="2">
    <source>
        <dbReference type="PROSITE" id="PS50181"/>
    </source>
</evidence>
<dbReference type="InterPro" id="IPR042178">
    <property type="entry name" value="Serpin_sf_1"/>
</dbReference>
<dbReference type="Gramene" id="TVU46169">
    <property type="protein sequence ID" value="TVU46169"/>
    <property type="gene ID" value="EJB05_05688"/>
</dbReference>
<dbReference type="PANTHER" id="PTHR33207">
    <property type="entry name" value="F-BOX DOMAIN CONTAINING PROTEIN-RELATED"/>
    <property type="match status" value="1"/>
</dbReference>
<dbReference type="InterPro" id="IPR036186">
    <property type="entry name" value="Serpin_sf"/>
</dbReference>
<dbReference type="EMBL" id="RWGY01000004">
    <property type="protein sequence ID" value="TVU46169.1"/>
    <property type="molecule type" value="Genomic_DNA"/>
</dbReference>
<sequence>MATPARAGISAAAGDDVASTDLLQVLRHITSAPDFRSTVASASSNGAAWLTSHGPLSPVLPMAGPARPGISAAAGDDLQVLSLTIGSPNLAFRSVAPTAAASPTFRDLPERLLLNILGRLPCRSCLFSASFVCRSWRAAISSTRNRPFLREFFASRSPPLLGFFFQRSLPEPAFFHPAAVFDPIVADVLAQGDFFLDHIPQPLESGEFMSWEIMDCQSGYLLLSWPETGDLMVYNPLSGYQRNIGSPQFVHHIGTYDLHLAVSSEGPFSIMCVYHTNGSTAQLSVFRFGDRWRLFGQIETAEPWSGTHRRAVQSGNILFWPFLDREQMFAVDMVDEEAAFIDIPAQGIDFVVALAGDGHLSLLSAVGSSLCIWKRELDRAHETHMHLSLFSVHHGLVYLCALQAMQSPYAPWVVFSFCLRSREIRMGIIAFGANFCGVKAHRDTMLGWRRNVMHCRWILQEIGNNGSIADLLDAFDVLARNACRSCRLNSEAFSILKVTEAANKVSTWMKNVPSGQLPTSFDQTTRLVIGNALYFEGACTEKFDASKSEDRHGELFFINGSLVKESFISSTKAQFDPLVCSTNPLVNGWPGYAYMIFKLQFVYGLSHRLSAQGAYEVVDVYMLFTLHCHSFVPMVLPL</sequence>
<dbReference type="InterPro" id="IPR036047">
    <property type="entry name" value="F-box-like_dom_sf"/>
</dbReference>
<dbReference type="Proteomes" id="UP000324897">
    <property type="component" value="Chromosome 5"/>
</dbReference>
<reference evidence="3 4" key="1">
    <citation type="journal article" date="2019" name="Sci. Rep.">
        <title>A high-quality genome of Eragrostis curvula grass provides insights into Poaceae evolution and supports new strategies to enhance forage quality.</title>
        <authorList>
            <person name="Carballo J."/>
            <person name="Santos B.A.C.M."/>
            <person name="Zappacosta D."/>
            <person name="Garbus I."/>
            <person name="Selva J.P."/>
            <person name="Gallo C.A."/>
            <person name="Diaz A."/>
            <person name="Albertini E."/>
            <person name="Caccamo M."/>
            <person name="Echenique V."/>
        </authorList>
    </citation>
    <scope>NUCLEOTIDE SEQUENCE [LARGE SCALE GENOMIC DNA]</scope>
    <source>
        <strain evidence="4">cv. Victoria</strain>
        <tissue evidence="3">Leaf</tissue>
    </source>
</reference>
<comment type="caution">
    <text evidence="3">The sequence shown here is derived from an EMBL/GenBank/DDBJ whole genome shotgun (WGS) entry which is preliminary data.</text>
</comment>
<organism evidence="3 4">
    <name type="scientific">Eragrostis curvula</name>
    <name type="common">weeping love grass</name>
    <dbReference type="NCBI Taxonomy" id="38414"/>
    <lineage>
        <taxon>Eukaryota</taxon>
        <taxon>Viridiplantae</taxon>
        <taxon>Streptophyta</taxon>
        <taxon>Embryophyta</taxon>
        <taxon>Tracheophyta</taxon>
        <taxon>Spermatophyta</taxon>
        <taxon>Magnoliopsida</taxon>
        <taxon>Liliopsida</taxon>
        <taxon>Poales</taxon>
        <taxon>Poaceae</taxon>
        <taxon>PACMAD clade</taxon>
        <taxon>Chloridoideae</taxon>
        <taxon>Eragrostideae</taxon>
        <taxon>Eragrostidinae</taxon>
        <taxon>Eragrostis</taxon>
    </lineage>
</organism>
<dbReference type="PROSITE" id="PS50181">
    <property type="entry name" value="FBOX"/>
    <property type="match status" value="1"/>
</dbReference>
<gene>
    <name evidence="3" type="ORF">EJB05_05688</name>
</gene>
<protein>
    <recommendedName>
        <fullName evidence="2">F-box domain-containing protein</fullName>
    </recommendedName>
</protein>
<evidence type="ECO:0000256" key="1">
    <source>
        <dbReference type="ARBA" id="ARBA00009500"/>
    </source>
</evidence>
<name>A0A5J9WCU5_9POAL</name>
<dbReference type="AlphaFoldDB" id="A0A5J9WCU5"/>
<dbReference type="OrthoDB" id="1063785at2759"/>
<comment type="similarity">
    <text evidence="1">Belongs to the serpin family.</text>
</comment>
<dbReference type="SUPFAM" id="SSF56574">
    <property type="entry name" value="Serpins"/>
    <property type="match status" value="1"/>
</dbReference>
<keyword evidence="4" id="KW-1185">Reference proteome</keyword>
<dbReference type="Gene3D" id="3.30.497.10">
    <property type="entry name" value="Antithrombin, subunit I, domain 2"/>
    <property type="match status" value="1"/>
</dbReference>